<dbReference type="SUPFAM" id="SSF47473">
    <property type="entry name" value="EF-hand"/>
    <property type="match status" value="1"/>
</dbReference>
<keyword evidence="2" id="KW-1185">Reference proteome</keyword>
<accession>A0ABP1QFW9</accession>
<evidence type="ECO:0000313" key="1">
    <source>
        <dbReference type="EMBL" id="CAL8100636.1"/>
    </source>
</evidence>
<organism evidence="1 2">
    <name type="scientific">Orchesella dallaii</name>
    <dbReference type="NCBI Taxonomy" id="48710"/>
    <lineage>
        <taxon>Eukaryota</taxon>
        <taxon>Metazoa</taxon>
        <taxon>Ecdysozoa</taxon>
        <taxon>Arthropoda</taxon>
        <taxon>Hexapoda</taxon>
        <taxon>Collembola</taxon>
        <taxon>Entomobryomorpha</taxon>
        <taxon>Entomobryoidea</taxon>
        <taxon>Orchesellidae</taxon>
        <taxon>Orchesellinae</taxon>
        <taxon>Orchesella</taxon>
    </lineage>
</organism>
<dbReference type="Proteomes" id="UP001642540">
    <property type="component" value="Unassembled WGS sequence"/>
</dbReference>
<protein>
    <recommendedName>
        <fullName evidence="3">EF-hand domain-containing protein</fullName>
    </recommendedName>
</protein>
<comment type="caution">
    <text evidence="1">The sequence shown here is derived from an EMBL/GenBank/DDBJ whole genome shotgun (WGS) entry which is preliminary data.</text>
</comment>
<gene>
    <name evidence="1" type="ORF">ODALV1_LOCUS10589</name>
</gene>
<name>A0ABP1QFW9_9HEXA</name>
<sequence length="120" mass="13235">METERDTCMRPKWMTKLLGCSHKGGIESHQLPALLTELNPGLNIDDVVLKVLIKENDHDGSGVLDFDTVTKILFQLILKQPCNESSELVSCSVSDECECSCSSPGACSMKITDFIIFPML</sequence>
<evidence type="ECO:0008006" key="3">
    <source>
        <dbReference type="Google" id="ProtNLM"/>
    </source>
</evidence>
<evidence type="ECO:0000313" key="2">
    <source>
        <dbReference type="Proteomes" id="UP001642540"/>
    </source>
</evidence>
<dbReference type="EMBL" id="CAXLJM020000033">
    <property type="protein sequence ID" value="CAL8100636.1"/>
    <property type="molecule type" value="Genomic_DNA"/>
</dbReference>
<reference evidence="1 2" key="1">
    <citation type="submission" date="2024-08" db="EMBL/GenBank/DDBJ databases">
        <authorList>
            <person name="Cucini C."/>
            <person name="Frati F."/>
        </authorList>
    </citation>
    <scope>NUCLEOTIDE SEQUENCE [LARGE SCALE GENOMIC DNA]</scope>
</reference>
<proteinExistence type="predicted"/>
<dbReference type="InterPro" id="IPR011992">
    <property type="entry name" value="EF-hand-dom_pair"/>
</dbReference>